<comment type="function">
    <text evidence="7">Functions as a component of the DNA-binding general transcription factor complex TFIID. Binding of TFIID to a promoter (with or without TATA element) is the initial step in pre-initiation complex (PIC) formation. TFIID plays a key role in the regulation of gene expression by RNA polymerase II through different activities such as transcription activator interaction, core promoter recognition and selectivity, TFIIA and TFIIB interaction, chromatin modification (histone acetylation by TAF1), facilitation of DNA opening and initiation of transcription.</text>
</comment>
<dbReference type="OrthoDB" id="308861at2759"/>
<proteinExistence type="inferred from homology"/>
<feature type="region of interest" description="Disordered" evidence="9">
    <location>
        <begin position="259"/>
        <end position="278"/>
    </location>
</feature>
<evidence type="ECO:0000256" key="9">
    <source>
        <dbReference type="SAM" id="MobiDB-lite"/>
    </source>
</evidence>
<protein>
    <recommendedName>
        <fullName evidence="3">Transcription initiation factor TFIID subunit 2</fullName>
    </recommendedName>
    <alternativeName>
        <fullName evidence="8">TBP-associated factor 2</fullName>
    </alternativeName>
</protein>
<feature type="region of interest" description="Disordered" evidence="9">
    <location>
        <begin position="1"/>
        <end position="20"/>
    </location>
</feature>
<keyword evidence="6" id="KW-0539">Nucleus</keyword>
<evidence type="ECO:0000256" key="6">
    <source>
        <dbReference type="ARBA" id="ARBA00023242"/>
    </source>
</evidence>
<organism evidence="12 13">
    <name type="scientific">Viridothelium virens</name>
    <name type="common">Speckled blister lichen</name>
    <name type="synonym">Trypethelium virens</name>
    <dbReference type="NCBI Taxonomy" id="1048519"/>
    <lineage>
        <taxon>Eukaryota</taxon>
        <taxon>Fungi</taxon>
        <taxon>Dikarya</taxon>
        <taxon>Ascomycota</taxon>
        <taxon>Pezizomycotina</taxon>
        <taxon>Dothideomycetes</taxon>
        <taxon>Dothideomycetes incertae sedis</taxon>
        <taxon>Trypetheliales</taxon>
        <taxon>Trypetheliaceae</taxon>
        <taxon>Viridothelium</taxon>
    </lineage>
</organism>
<evidence type="ECO:0000256" key="7">
    <source>
        <dbReference type="ARBA" id="ARBA00025346"/>
    </source>
</evidence>
<dbReference type="GO" id="GO:0016251">
    <property type="term" value="F:RNA polymerase II general transcription initiation factor activity"/>
    <property type="evidence" value="ECO:0007669"/>
    <property type="project" value="TreeGrafter"/>
</dbReference>
<dbReference type="EMBL" id="ML991887">
    <property type="protein sequence ID" value="KAF2228851.1"/>
    <property type="molecule type" value="Genomic_DNA"/>
</dbReference>
<evidence type="ECO:0000256" key="1">
    <source>
        <dbReference type="ARBA" id="ARBA00004123"/>
    </source>
</evidence>
<keyword evidence="5" id="KW-0804">Transcription</keyword>
<evidence type="ECO:0000256" key="5">
    <source>
        <dbReference type="ARBA" id="ARBA00023163"/>
    </source>
</evidence>
<reference evidence="12" key="1">
    <citation type="journal article" date="2020" name="Stud. Mycol.">
        <title>101 Dothideomycetes genomes: a test case for predicting lifestyles and emergence of pathogens.</title>
        <authorList>
            <person name="Haridas S."/>
            <person name="Albert R."/>
            <person name="Binder M."/>
            <person name="Bloem J."/>
            <person name="Labutti K."/>
            <person name="Salamov A."/>
            <person name="Andreopoulos B."/>
            <person name="Baker S."/>
            <person name="Barry K."/>
            <person name="Bills G."/>
            <person name="Bluhm B."/>
            <person name="Cannon C."/>
            <person name="Castanera R."/>
            <person name="Culley D."/>
            <person name="Daum C."/>
            <person name="Ezra D."/>
            <person name="Gonzalez J."/>
            <person name="Henrissat B."/>
            <person name="Kuo A."/>
            <person name="Liang C."/>
            <person name="Lipzen A."/>
            <person name="Lutzoni F."/>
            <person name="Magnuson J."/>
            <person name="Mondo S."/>
            <person name="Nolan M."/>
            <person name="Ohm R."/>
            <person name="Pangilinan J."/>
            <person name="Park H.-J."/>
            <person name="Ramirez L."/>
            <person name="Alfaro M."/>
            <person name="Sun H."/>
            <person name="Tritt A."/>
            <person name="Yoshinaga Y."/>
            <person name="Zwiers L.-H."/>
            <person name="Turgeon B."/>
            <person name="Goodwin S."/>
            <person name="Spatafora J."/>
            <person name="Crous P."/>
            <person name="Grigoriev I."/>
        </authorList>
    </citation>
    <scope>NUCLEOTIDE SEQUENCE</scope>
    <source>
        <strain evidence="12">Tuck. ex Michener</strain>
    </source>
</reference>
<name>A0A6A6GT72_VIRVR</name>
<gene>
    <name evidence="12" type="ORF">EV356DRAFT_36290</name>
</gene>
<evidence type="ECO:0000256" key="2">
    <source>
        <dbReference type="ARBA" id="ARBA00010937"/>
    </source>
</evidence>
<dbReference type="Pfam" id="PF25316">
    <property type="entry name" value="TAF2_3rd"/>
    <property type="match status" value="1"/>
</dbReference>
<dbReference type="GO" id="GO:0005669">
    <property type="term" value="C:transcription factor TFIID complex"/>
    <property type="evidence" value="ECO:0007669"/>
    <property type="project" value="InterPro"/>
</dbReference>
<evidence type="ECO:0000259" key="10">
    <source>
        <dbReference type="Pfam" id="PF25316"/>
    </source>
</evidence>
<evidence type="ECO:0000256" key="8">
    <source>
        <dbReference type="ARBA" id="ARBA00076306"/>
    </source>
</evidence>
<accession>A0A6A6GT72</accession>
<dbReference type="Gene3D" id="2.60.40.1730">
    <property type="entry name" value="tricorn interacting facor f3 domain"/>
    <property type="match status" value="1"/>
</dbReference>
<feature type="domain" description="Transcription initiation factor TFIID subunit 2 Ig-like" evidence="10">
    <location>
        <begin position="602"/>
        <end position="783"/>
    </location>
</feature>
<dbReference type="GO" id="GO:0003682">
    <property type="term" value="F:chromatin binding"/>
    <property type="evidence" value="ECO:0007669"/>
    <property type="project" value="TreeGrafter"/>
</dbReference>
<dbReference type="CDD" id="cd09839">
    <property type="entry name" value="M1_like_TAF2"/>
    <property type="match status" value="1"/>
</dbReference>
<evidence type="ECO:0000256" key="4">
    <source>
        <dbReference type="ARBA" id="ARBA00023015"/>
    </source>
</evidence>
<dbReference type="Pfam" id="PF25577">
    <property type="entry name" value="TPR_TAF2_C"/>
    <property type="match status" value="1"/>
</dbReference>
<keyword evidence="4" id="KW-0805">Transcription regulation</keyword>
<comment type="subcellular location">
    <subcellularLocation>
        <location evidence="1">Nucleus</location>
    </subcellularLocation>
</comment>
<evidence type="ECO:0000259" key="11">
    <source>
        <dbReference type="Pfam" id="PF25577"/>
    </source>
</evidence>
<dbReference type="GO" id="GO:0000976">
    <property type="term" value="F:transcription cis-regulatory region binding"/>
    <property type="evidence" value="ECO:0007669"/>
    <property type="project" value="TreeGrafter"/>
</dbReference>
<evidence type="ECO:0000313" key="13">
    <source>
        <dbReference type="Proteomes" id="UP000800092"/>
    </source>
</evidence>
<comment type="similarity">
    <text evidence="2">Belongs to the TAF2 family.</text>
</comment>
<dbReference type="FunFam" id="1.10.390.10:FF:000011">
    <property type="entry name" value="Transcription initiation factor TFIID subunit"/>
    <property type="match status" value="1"/>
</dbReference>
<evidence type="ECO:0000256" key="3">
    <source>
        <dbReference type="ARBA" id="ARBA00017363"/>
    </source>
</evidence>
<dbReference type="SUPFAM" id="SSF63737">
    <property type="entry name" value="Leukotriene A4 hydrolase N-terminal domain"/>
    <property type="match status" value="1"/>
</dbReference>
<evidence type="ECO:0000313" key="12">
    <source>
        <dbReference type="EMBL" id="KAF2228851.1"/>
    </source>
</evidence>
<dbReference type="InterPro" id="IPR042097">
    <property type="entry name" value="Aminopeptidase_N-like_N_sf"/>
</dbReference>
<dbReference type="PANTHER" id="PTHR15137">
    <property type="entry name" value="TRANSCRIPTION INITIATION FACTOR TFIID"/>
    <property type="match status" value="1"/>
</dbReference>
<dbReference type="PANTHER" id="PTHR15137:SF9">
    <property type="entry name" value="TRANSCRIPTION INITIATION FACTOR TFIID SUBUNIT 2"/>
    <property type="match status" value="1"/>
</dbReference>
<dbReference type="InterPro" id="IPR057991">
    <property type="entry name" value="TPR_TAF2_C"/>
</dbReference>
<dbReference type="GO" id="GO:0006367">
    <property type="term" value="P:transcription initiation at RNA polymerase II promoter"/>
    <property type="evidence" value="ECO:0007669"/>
    <property type="project" value="TreeGrafter"/>
</dbReference>
<dbReference type="InterPro" id="IPR027268">
    <property type="entry name" value="Peptidase_M4/M1_CTD_sf"/>
</dbReference>
<dbReference type="Proteomes" id="UP000800092">
    <property type="component" value="Unassembled WGS sequence"/>
</dbReference>
<dbReference type="InterPro" id="IPR057345">
    <property type="entry name" value="Ig-like_TAF2"/>
</dbReference>
<dbReference type="InterPro" id="IPR037813">
    <property type="entry name" value="TAF2"/>
</dbReference>
<dbReference type="Gene3D" id="1.10.390.10">
    <property type="entry name" value="Neutral Protease Domain 2"/>
    <property type="match status" value="1"/>
</dbReference>
<dbReference type="AlphaFoldDB" id="A0A6A6GT72"/>
<feature type="domain" description="Transcription initiation factor TFIID subunit 2 TPR repeats" evidence="11">
    <location>
        <begin position="786"/>
        <end position="1071"/>
    </location>
</feature>
<dbReference type="SUPFAM" id="SSF55486">
    <property type="entry name" value="Metalloproteases ('zincins'), catalytic domain"/>
    <property type="match status" value="1"/>
</dbReference>
<sequence>MPGLVETPGPPPPPPAGPGFSVHSQKVELDIDFRTQRLKGKTDITIQPHSKELKTIKLNCRQCVLKRLNVEGKGPPLTYDDPYGLLKVPEAFTALQHHIVHQKVEPALGDAPDGEISITLPKSVRIEEQDPYSTSAQRMLLAKSSVGNKRQTDDPAIPTAETATILKTAGAGDNDARFTPIKIHVEFEILEFRDGLHFVGMEDGDTRYPHVYTRNTGSPRAASCIFPCVDDPMARCSWEISIRCPRTLGDAFEEPKLLTNGVNGHPKTNGVLTNGVHNDSVNKEYSGPPLTEQDKALELAVICSGDLTDEIIDPKDDTRKTVSFSCATEVAPCHIGFAIGPFEHVDLSEFRDVDEDDKLGSNAFRVHGFCLPGRADEVRNTCFPLTRAIDFFTMQYGAFPFTSYKLCFVDDLVTDVADTAGFTLCSNRLLFPEDVLDPIDPVTRTLTHALASQWIGVNIIAKEPSDTWAIVGIAYYMTDQFLRKLSGNNEFRYKQKLAADEVYEQDLLRPSLYSLGSILHLDPGEMEFMALKAPLVLFILDKRLTKASSTIGMARIITRIFINAKTGDIENGAIDTAYFIKICERIGHLKLESFFQQWVYGAGCPHFSVTQRFNKKKLVVEMLIKQVQNDRLQTREIRPESFHREVEEDDKHIYVGQVAPVFTGPMTIRIHEADGTPYEHIVEIKEATTKFDIPYNTKYKRLKRSRRQKERAAAANGLNPNDENQDDVLLYCLGDVLQTDEEIGEWRLTDWSKDDEDRMSQESYEWIRMDADFEWICKMQLGMPPYMFVSQLQQDRDVVAQLESIQYLNSQKGHPLISTFLTRTLMDNRYFHGIRTSAAAALAKCARDELDWIGLFHLEKVFQECFCLPKSPMTRSNDFSDRTSYLIQCAIPKAIADVRDNSGRSPMRARRFFVDKLKFNDNSNNEFSDAHYVSILLSCLAETLINRNPSNSLNYSFEDEDGEEEEFKRNALNEIERYRRIDEWISSYHNILSATAMDCLRRLIQNRVIPQKVVDILHYTHPSNADVLRLKGFSALIDLGMFRDTAIMKYIFFSLATDTSPYMRSELLRLVSVGLGKIAIGDAKTEGPDQQQVAGSLIIEQEASTELRAADIARKQNVSDAVAALRKEVGDEEILQKAIWNAVTSPIISISEFARLLDLCRLLFVPVSRMVVKLRYPHYWKVQHEGSGKLRFYHSDRVRTTPIHVIHPPPLFRIYCSLHLFCGYQGVFLPFRSPNIHARRSETQGRDV</sequence>
<keyword evidence="13" id="KW-1185">Reference proteome</keyword>
<feature type="compositionally biased region" description="Pro residues" evidence="9">
    <location>
        <begin position="8"/>
        <end position="17"/>
    </location>
</feature>